<keyword evidence="1" id="KW-1133">Transmembrane helix</keyword>
<keyword evidence="4" id="KW-1185">Reference proteome</keyword>
<keyword evidence="1" id="KW-0812">Transmembrane</keyword>
<sequence>MTNRQYSDWSSAPALTTHGSHSSIERTVWTEDDNDRINQNKTSSTWCYCFKYCIVGSLIARIGLAIILTFWLTSKTAGTETLIVTTSSPSASNSLFASTSISASSNTPLASASISASTNTPSATTLPSSSSLASIYDASNVQLLNNGDFSASSGSTPTNWVKCPDFGQVNSTCNAITSVACYIISTQGGSISQSFSVVSGTNYTVEFDLYHVSTVGNAGGFTLDVAAV</sequence>
<dbReference type="EMBL" id="CAJNOI010001069">
    <property type="protein sequence ID" value="CAF1379217.1"/>
    <property type="molecule type" value="Genomic_DNA"/>
</dbReference>
<dbReference type="Proteomes" id="UP000663832">
    <property type="component" value="Unassembled WGS sequence"/>
</dbReference>
<dbReference type="OrthoDB" id="10060965at2759"/>
<name>A0A816BBL1_9BILA</name>
<protein>
    <submittedName>
        <fullName evidence="3">Uncharacterized protein</fullName>
    </submittedName>
</protein>
<evidence type="ECO:0000313" key="3">
    <source>
        <dbReference type="EMBL" id="CAF1606949.1"/>
    </source>
</evidence>
<evidence type="ECO:0000313" key="4">
    <source>
        <dbReference type="Proteomes" id="UP000663832"/>
    </source>
</evidence>
<accession>A0A816BBL1</accession>
<dbReference type="AlphaFoldDB" id="A0A816BBL1"/>
<gene>
    <name evidence="2" type="ORF">BJG266_LOCUS36472</name>
    <name evidence="3" type="ORF">QVE165_LOCUS53466</name>
</gene>
<proteinExistence type="predicted"/>
<comment type="caution">
    <text evidence="3">The sequence shown here is derived from an EMBL/GenBank/DDBJ whole genome shotgun (WGS) entry which is preliminary data.</text>
</comment>
<dbReference type="EMBL" id="CAJNOM010001412">
    <property type="protein sequence ID" value="CAF1606949.1"/>
    <property type="molecule type" value="Genomic_DNA"/>
</dbReference>
<evidence type="ECO:0000256" key="1">
    <source>
        <dbReference type="SAM" id="Phobius"/>
    </source>
</evidence>
<evidence type="ECO:0000313" key="2">
    <source>
        <dbReference type="EMBL" id="CAF1379217.1"/>
    </source>
</evidence>
<dbReference type="Proteomes" id="UP000663877">
    <property type="component" value="Unassembled WGS sequence"/>
</dbReference>
<organism evidence="3 4">
    <name type="scientific">Adineta steineri</name>
    <dbReference type="NCBI Taxonomy" id="433720"/>
    <lineage>
        <taxon>Eukaryota</taxon>
        <taxon>Metazoa</taxon>
        <taxon>Spiralia</taxon>
        <taxon>Gnathifera</taxon>
        <taxon>Rotifera</taxon>
        <taxon>Eurotatoria</taxon>
        <taxon>Bdelloidea</taxon>
        <taxon>Adinetida</taxon>
        <taxon>Adinetidae</taxon>
        <taxon>Adineta</taxon>
    </lineage>
</organism>
<feature type="transmembrane region" description="Helical" evidence="1">
    <location>
        <begin position="49"/>
        <end position="72"/>
    </location>
</feature>
<reference evidence="3" key="1">
    <citation type="submission" date="2021-02" db="EMBL/GenBank/DDBJ databases">
        <authorList>
            <person name="Nowell W R."/>
        </authorList>
    </citation>
    <scope>NUCLEOTIDE SEQUENCE</scope>
</reference>
<keyword evidence="1" id="KW-0472">Membrane</keyword>